<comment type="caution">
    <text evidence="2">The sequence shown here is derived from an EMBL/GenBank/DDBJ whole genome shotgun (WGS) entry which is preliminary data.</text>
</comment>
<dbReference type="STRING" id="1503925.TH53_20510"/>
<evidence type="ECO:0000313" key="2">
    <source>
        <dbReference type="EMBL" id="KIO75459.1"/>
    </source>
</evidence>
<dbReference type="Gene3D" id="3.10.180.10">
    <property type="entry name" value="2,3-Dihydroxybiphenyl 1,2-Dioxygenase, domain 1"/>
    <property type="match status" value="1"/>
</dbReference>
<dbReference type="Proteomes" id="UP000032049">
    <property type="component" value="Unassembled WGS sequence"/>
</dbReference>
<feature type="domain" description="VOC" evidence="1">
    <location>
        <begin position="3"/>
        <end position="116"/>
    </location>
</feature>
<dbReference type="PANTHER" id="PTHR33993:SF2">
    <property type="entry name" value="VOC DOMAIN-CONTAINING PROTEIN"/>
    <property type="match status" value="1"/>
</dbReference>
<name>A0A0D0FSQ6_9SPHI</name>
<reference evidence="2 3" key="1">
    <citation type="submission" date="2015-01" db="EMBL/GenBank/DDBJ databases">
        <title>Draft genome sequence of Pedobacter sp. NL19 isolated from sludge of an effluent treatment pond in an abandoned uranium mine.</title>
        <authorList>
            <person name="Santos T."/>
            <person name="Caetano T."/>
            <person name="Covas C."/>
            <person name="Cruz A."/>
            <person name="Mendo S."/>
        </authorList>
    </citation>
    <scope>NUCLEOTIDE SEQUENCE [LARGE SCALE GENOMIC DNA]</scope>
    <source>
        <strain evidence="2 3">NL19</strain>
    </source>
</reference>
<gene>
    <name evidence="2" type="ORF">TH53_20510</name>
</gene>
<sequence length="121" mass="13741">MNRVTHFEIPSEHPEVSMKFFADVFGWKFEQFCEQQYWLAISGDESTPGINGAIMKPVERNQPVCNTINVQNLDETIQKIEKAGGKIVKPKFAIPSYGWLAFFMDTDGNCHGIVEEDKAAR</sequence>
<dbReference type="InterPro" id="IPR029068">
    <property type="entry name" value="Glyas_Bleomycin-R_OHBP_Dase"/>
</dbReference>
<dbReference type="InterPro" id="IPR037523">
    <property type="entry name" value="VOC_core"/>
</dbReference>
<dbReference type="InterPro" id="IPR052164">
    <property type="entry name" value="Anthracycline_SecMetBiosynth"/>
</dbReference>
<accession>A0A0D0FSQ6</accession>
<dbReference type="PANTHER" id="PTHR33993">
    <property type="entry name" value="GLYOXALASE-RELATED"/>
    <property type="match status" value="1"/>
</dbReference>
<dbReference type="SUPFAM" id="SSF54593">
    <property type="entry name" value="Glyoxalase/Bleomycin resistance protein/Dihydroxybiphenyl dioxygenase"/>
    <property type="match status" value="1"/>
</dbReference>
<dbReference type="AlphaFoldDB" id="A0A0D0FSQ6"/>
<evidence type="ECO:0000313" key="3">
    <source>
        <dbReference type="Proteomes" id="UP000032049"/>
    </source>
</evidence>
<proteinExistence type="predicted"/>
<dbReference type="PROSITE" id="PS51819">
    <property type="entry name" value="VOC"/>
    <property type="match status" value="1"/>
</dbReference>
<keyword evidence="3" id="KW-1185">Reference proteome</keyword>
<dbReference type="CDD" id="cd07247">
    <property type="entry name" value="SgaA_N_like"/>
    <property type="match status" value="1"/>
</dbReference>
<dbReference type="InterPro" id="IPR004360">
    <property type="entry name" value="Glyas_Fos-R_dOase_dom"/>
</dbReference>
<evidence type="ECO:0000259" key="1">
    <source>
        <dbReference type="PROSITE" id="PS51819"/>
    </source>
</evidence>
<protein>
    <submittedName>
        <fullName evidence="2">Glyoxalase</fullName>
    </submittedName>
</protein>
<dbReference type="RefSeq" id="WP_041884959.1">
    <property type="nucleotide sequence ID" value="NZ_CP157278.1"/>
</dbReference>
<organism evidence="2 3">
    <name type="scientific">Pedobacter lusitanus</name>
    <dbReference type="NCBI Taxonomy" id="1503925"/>
    <lineage>
        <taxon>Bacteria</taxon>
        <taxon>Pseudomonadati</taxon>
        <taxon>Bacteroidota</taxon>
        <taxon>Sphingobacteriia</taxon>
        <taxon>Sphingobacteriales</taxon>
        <taxon>Sphingobacteriaceae</taxon>
        <taxon>Pedobacter</taxon>
    </lineage>
</organism>
<dbReference type="EMBL" id="JXRA01000099">
    <property type="protein sequence ID" value="KIO75459.1"/>
    <property type="molecule type" value="Genomic_DNA"/>
</dbReference>
<dbReference type="Pfam" id="PF00903">
    <property type="entry name" value="Glyoxalase"/>
    <property type="match status" value="1"/>
</dbReference>